<evidence type="ECO:0000313" key="2">
    <source>
        <dbReference type="EMBL" id="THW46603.1"/>
    </source>
</evidence>
<dbReference type="Pfam" id="PF03637">
    <property type="entry name" value="Mob1_phocein"/>
    <property type="match status" value="1"/>
</dbReference>
<feature type="binding site" evidence="1">
    <location>
        <position position="240"/>
    </location>
    <ligand>
        <name>Zn(2+)</name>
        <dbReference type="ChEBI" id="CHEBI:29105"/>
    </ligand>
</feature>
<comment type="caution">
    <text evidence="2">The sequence shown here is derived from an EMBL/GenBank/DDBJ whole genome shotgun (WGS) entry which is preliminary data.</text>
</comment>
<dbReference type="Proteomes" id="UP000310121">
    <property type="component" value="Unassembled WGS sequence"/>
</dbReference>
<evidence type="ECO:0000313" key="3">
    <source>
        <dbReference type="EMBL" id="THZ41948.1"/>
    </source>
</evidence>
<dbReference type="EMBL" id="QZAL01000027">
    <property type="protein sequence ID" value="THW46603.1"/>
    <property type="molecule type" value="Genomic_DNA"/>
</dbReference>
<gene>
    <name evidence="3" type="ORF">D6C90_05428</name>
    <name evidence="2" type="ORF">D6D22_02953</name>
</gene>
<accession>A0A4S9BGK7</accession>
<feature type="binding site" evidence="1">
    <location>
        <position position="158"/>
    </location>
    <ligand>
        <name>Zn(2+)</name>
        <dbReference type="ChEBI" id="CHEBI:29105"/>
    </ligand>
</feature>
<keyword evidence="1" id="KW-0862">Zinc</keyword>
<dbReference type="EMBL" id="QZBN01000495">
    <property type="protein sequence ID" value="THZ41948.1"/>
    <property type="molecule type" value="Genomic_DNA"/>
</dbReference>
<dbReference type="SMART" id="SM01388">
    <property type="entry name" value="Mob1_phocein"/>
    <property type="match status" value="1"/>
</dbReference>
<feature type="binding site" evidence="1">
    <location>
        <position position="245"/>
    </location>
    <ligand>
        <name>Zn(2+)</name>
        <dbReference type="ChEBI" id="CHEBI:29105"/>
    </ligand>
</feature>
<dbReference type="Proteomes" id="UP000310687">
    <property type="component" value="Unassembled WGS sequence"/>
</dbReference>
<dbReference type="Gene3D" id="1.20.140.30">
    <property type="entry name" value="MOB kinase activator"/>
    <property type="match status" value="1"/>
</dbReference>
<sequence length="347" mass="39057">MATFMQTMLVQSSPPRPHFPVQARPLPALHSNVLAASESWSQLSLCFPDSPNTAPSSSPLQNRIRNALGRGLHTDADMFSTCSNANRGTRSSFRPARAAKGTNSWQLKQFAEATLGSGSLRKVVRLPEGEDKDEWLAVNVVDFYNQINLLYGAITEFCSPQSCPEMKATDEFEYLWHHPPEFPRPVRLPAPSYISNLLSWTSNLLSDAAIFPTHPGVPFPATFQSTIKQIFKRLYRIYAHIYCHHYGVIRGLGLEAHLNTGFKHYVLFVEEFGLADEGGRRDAKAEWYGPLGELVEMHYHQASKDVSADHRFVPARVQNSVTFVVLQQTLFKNPTLVDMHNVLDLLY</sequence>
<protein>
    <recommendedName>
        <fullName evidence="6">Mob1/phocein</fullName>
    </recommendedName>
</protein>
<organism evidence="2 5">
    <name type="scientific">Aureobasidium pullulans</name>
    <name type="common">Black yeast</name>
    <name type="synonym">Pullularia pullulans</name>
    <dbReference type="NCBI Taxonomy" id="5580"/>
    <lineage>
        <taxon>Eukaryota</taxon>
        <taxon>Fungi</taxon>
        <taxon>Dikarya</taxon>
        <taxon>Ascomycota</taxon>
        <taxon>Pezizomycotina</taxon>
        <taxon>Dothideomycetes</taxon>
        <taxon>Dothideomycetidae</taxon>
        <taxon>Dothideales</taxon>
        <taxon>Saccotheciaceae</taxon>
        <taxon>Aureobasidium</taxon>
    </lineage>
</organism>
<evidence type="ECO:0000256" key="1">
    <source>
        <dbReference type="PIRSR" id="PIRSR605301-1"/>
    </source>
</evidence>
<dbReference type="InterPro" id="IPR036703">
    <property type="entry name" value="MOB_kinase_act_sf"/>
</dbReference>
<dbReference type="InterPro" id="IPR005301">
    <property type="entry name" value="MOB_kinase_act_fam"/>
</dbReference>
<dbReference type="SUPFAM" id="SSF101152">
    <property type="entry name" value="Mob1/phocein"/>
    <property type="match status" value="1"/>
</dbReference>
<name>A0A4S9BGK7_AURPU</name>
<keyword evidence="1" id="KW-0479">Metal-binding</keyword>
<dbReference type="AlphaFoldDB" id="A0A4S9BGK7"/>
<evidence type="ECO:0000313" key="5">
    <source>
        <dbReference type="Proteomes" id="UP000310687"/>
    </source>
</evidence>
<evidence type="ECO:0008006" key="6">
    <source>
        <dbReference type="Google" id="ProtNLM"/>
    </source>
</evidence>
<proteinExistence type="predicted"/>
<evidence type="ECO:0000313" key="4">
    <source>
        <dbReference type="Proteomes" id="UP000310121"/>
    </source>
</evidence>
<feature type="binding site" evidence="1">
    <location>
        <position position="163"/>
    </location>
    <ligand>
        <name>Zn(2+)</name>
        <dbReference type="ChEBI" id="CHEBI:29105"/>
    </ligand>
</feature>
<reference evidence="4 5" key="1">
    <citation type="submission" date="2018-10" db="EMBL/GenBank/DDBJ databases">
        <title>Fifty Aureobasidium pullulans genomes reveal a recombining polyextremotolerant generalist.</title>
        <authorList>
            <person name="Gostincar C."/>
            <person name="Turk M."/>
            <person name="Zajc J."/>
            <person name="Gunde-Cimerman N."/>
        </authorList>
    </citation>
    <scope>NUCLEOTIDE SEQUENCE [LARGE SCALE GENOMIC DNA]</scope>
    <source>
        <strain evidence="2 5">EXF-11013</strain>
        <strain evidence="3 4">EXF-3844</strain>
    </source>
</reference>
<dbReference type="PANTHER" id="PTHR22599">
    <property type="entry name" value="MPS ONE BINDER KINASE ACTIVATOR-LIKE MOB"/>
    <property type="match status" value="1"/>
</dbReference>